<keyword evidence="1" id="KW-1133">Transmembrane helix</keyword>
<dbReference type="AlphaFoldDB" id="A0A814T2R0"/>
<feature type="transmembrane region" description="Helical" evidence="1">
    <location>
        <begin position="411"/>
        <end position="435"/>
    </location>
</feature>
<evidence type="ECO:0000313" key="3">
    <source>
        <dbReference type="Proteomes" id="UP000663860"/>
    </source>
</evidence>
<name>A0A814T2R0_9BILA</name>
<gene>
    <name evidence="2" type="ORF">IZO911_LOCUS26039</name>
</gene>
<protein>
    <submittedName>
        <fullName evidence="2">Uncharacterized protein</fullName>
    </submittedName>
</protein>
<feature type="transmembrane region" description="Helical" evidence="1">
    <location>
        <begin position="478"/>
        <end position="499"/>
    </location>
</feature>
<organism evidence="2 3">
    <name type="scientific">Adineta steineri</name>
    <dbReference type="NCBI Taxonomy" id="433720"/>
    <lineage>
        <taxon>Eukaryota</taxon>
        <taxon>Metazoa</taxon>
        <taxon>Spiralia</taxon>
        <taxon>Gnathifera</taxon>
        <taxon>Rotifera</taxon>
        <taxon>Eurotatoria</taxon>
        <taxon>Bdelloidea</taxon>
        <taxon>Adinetida</taxon>
        <taxon>Adinetidae</taxon>
        <taxon>Adineta</taxon>
    </lineage>
</organism>
<keyword evidence="1" id="KW-0472">Membrane</keyword>
<comment type="caution">
    <text evidence="2">The sequence shown here is derived from an EMBL/GenBank/DDBJ whole genome shotgun (WGS) entry which is preliminary data.</text>
</comment>
<proteinExistence type="predicted"/>
<dbReference type="EMBL" id="CAJNOE010000334">
    <property type="protein sequence ID" value="CAF1155874.1"/>
    <property type="molecule type" value="Genomic_DNA"/>
</dbReference>
<evidence type="ECO:0000313" key="2">
    <source>
        <dbReference type="EMBL" id="CAF1155874.1"/>
    </source>
</evidence>
<evidence type="ECO:0000256" key="1">
    <source>
        <dbReference type="SAM" id="Phobius"/>
    </source>
</evidence>
<reference evidence="2" key="1">
    <citation type="submission" date="2021-02" db="EMBL/GenBank/DDBJ databases">
        <authorList>
            <person name="Nowell W R."/>
        </authorList>
    </citation>
    <scope>NUCLEOTIDE SEQUENCE</scope>
</reference>
<sequence>MLNFYMSILIYFNIQPTPVYYTDWRQKPSIPLRRGKHYNISKVGPPITTSVYPPTILFGRLLKLIWGKSPIWEISQSSVDIDDYLPICLHPVPLPTITDHIKHQTLCAKPIIWMVRRSQVQAHSITRPINKIQLIDELPINQKYNFVLLGNGSLVFGKIPHRTLKYPYRLLSKHVVLAKRSSNVRFAGEMRKIDNGETLLINNNSGTYRPDDKMVPDAIAYFQRLFPHLLVHINAYLRDSGSLSFETSSIFSLDNISKINIPDFYVFCVPKYTNRKQQQIDYDRVSKYILTTIQTSPYRMLIFKQALKECGRCGNYYQLGSLCLAADTAIEKIHFDNNDTILHECIKLNNKQLARELIKYKFNIDVDGELGTPLVTAVHYNILWADCTIMFIADTLSLVQQVITRYILSTISAFGNLVYFLAISVFGLIITNWAISPLVYALDHTDLVSSPLTLCRIRVVACAHRCGVYEFYGQIYSIYSLICFRLIPTCLMIIFVNLLTIKLQQTRSCIQLIHNNFHIKRDEFCLGKVILAEVIISRFCTFIHPLMTLFKL</sequence>
<dbReference type="Proteomes" id="UP000663860">
    <property type="component" value="Unassembled WGS sequence"/>
</dbReference>
<accession>A0A814T2R0</accession>
<keyword evidence="1" id="KW-0812">Transmembrane</keyword>